<dbReference type="PANTHER" id="PTHR21219:SF4">
    <property type="entry name" value="PID DOMAIN-CONTAINING PROTEIN"/>
    <property type="match status" value="1"/>
</dbReference>
<evidence type="ECO:0000313" key="3">
    <source>
        <dbReference type="Proteomes" id="UP001458880"/>
    </source>
</evidence>
<feature type="region of interest" description="Disordered" evidence="1">
    <location>
        <begin position="39"/>
        <end position="103"/>
    </location>
</feature>
<feature type="compositionally biased region" description="Polar residues" evidence="1">
    <location>
        <begin position="49"/>
        <end position="61"/>
    </location>
</feature>
<comment type="caution">
    <text evidence="2">The sequence shown here is derived from an EMBL/GenBank/DDBJ whole genome shotgun (WGS) entry which is preliminary data.</text>
</comment>
<proteinExistence type="predicted"/>
<sequence>MRKIGANKQLECHGFICQTSEDAIVIAATLYKALMAHMKAKEKRPKNKNGVTCMSMTSSIYNEPPVRPPRRKRSTTSSVKSGTSDTTNRRSDRPDGSVVLLRR</sequence>
<protein>
    <recommendedName>
        <fullName evidence="4">PID domain-containing protein</fullName>
    </recommendedName>
</protein>
<dbReference type="AlphaFoldDB" id="A0AAW1MIL0"/>
<organism evidence="2 3">
    <name type="scientific">Popillia japonica</name>
    <name type="common">Japanese beetle</name>
    <dbReference type="NCBI Taxonomy" id="7064"/>
    <lineage>
        <taxon>Eukaryota</taxon>
        <taxon>Metazoa</taxon>
        <taxon>Ecdysozoa</taxon>
        <taxon>Arthropoda</taxon>
        <taxon>Hexapoda</taxon>
        <taxon>Insecta</taxon>
        <taxon>Pterygota</taxon>
        <taxon>Neoptera</taxon>
        <taxon>Endopterygota</taxon>
        <taxon>Coleoptera</taxon>
        <taxon>Polyphaga</taxon>
        <taxon>Scarabaeiformia</taxon>
        <taxon>Scarabaeidae</taxon>
        <taxon>Rutelinae</taxon>
        <taxon>Popillia</taxon>
    </lineage>
</organism>
<evidence type="ECO:0000256" key="1">
    <source>
        <dbReference type="SAM" id="MobiDB-lite"/>
    </source>
</evidence>
<name>A0AAW1MIL0_POPJA</name>
<evidence type="ECO:0008006" key="4">
    <source>
        <dbReference type="Google" id="ProtNLM"/>
    </source>
</evidence>
<gene>
    <name evidence="2" type="ORF">QE152_g5944</name>
</gene>
<dbReference type="Proteomes" id="UP001458880">
    <property type="component" value="Unassembled WGS sequence"/>
</dbReference>
<reference evidence="2 3" key="1">
    <citation type="journal article" date="2024" name="BMC Genomics">
        <title>De novo assembly and annotation of Popillia japonica's genome with initial clues to its potential as an invasive pest.</title>
        <authorList>
            <person name="Cucini C."/>
            <person name="Boschi S."/>
            <person name="Funari R."/>
            <person name="Cardaioli E."/>
            <person name="Iannotti N."/>
            <person name="Marturano G."/>
            <person name="Paoli F."/>
            <person name="Bruttini M."/>
            <person name="Carapelli A."/>
            <person name="Frati F."/>
            <person name="Nardi F."/>
        </authorList>
    </citation>
    <scope>NUCLEOTIDE SEQUENCE [LARGE SCALE GENOMIC DNA]</scope>
    <source>
        <strain evidence="2">DMR45628</strain>
    </source>
</reference>
<dbReference type="PANTHER" id="PTHR21219">
    <property type="entry name" value="FI19613P1"/>
    <property type="match status" value="1"/>
</dbReference>
<keyword evidence="3" id="KW-1185">Reference proteome</keyword>
<dbReference type="EMBL" id="JASPKY010000038">
    <property type="protein sequence ID" value="KAK9746660.1"/>
    <property type="molecule type" value="Genomic_DNA"/>
</dbReference>
<accession>A0AAW1MIL0</accession>
<evidence type="ECO:0000313" key="2">
    <source>
        <dbReference type="EMBL" id="KAK9746660.1"/>
    </source>
</evidence>